<proteinExistence type="predicted"/>
<keyword evidence="1" id="KW-1133">Transmembrane helix</keyword>
<keyword evidence="1" id="KW-0812">Transmembrane</keyword>
<dbReference type="PANTHER" id="PTHR34980:SF3">
    <property type="entry name" value="BLR8105 PROTEIN"/>
    <property type="match status" value="1"/>
</dbReference>
<gene>
    <name evidence="2" type="ORF">PQG98_14125</name>
</gene>
<accession>A0ABT5HBX9</accession>
<evidence type="ECO:0000313" key="3">
    <source>
        <dbReference type="Proteomes" id="UP001215398"/>
    </source>
</evidence>
<evidence type="ECO:0000256" key="1">
    <source>
        <dbReference type="SAM" id="Phobius"/>
    </source>
</evidence>
<organism evidence="2 3">
    <name type="scientific">Bacteroides zhangwenhongii</name>
    <dbReference type="NCBI Taxonomy" id="2650157"/>
    <lineage>
        <taxon>Bacteria</taxon>
        <taxon>Pseudomonadati</taxon>
        <taxon>Bacteroidota</taxon>
        <taxon>Bacteroidia</taxon>
        <taxon>Bacteroidales</taxon>
        <taxon>Bacteroidaceae</taxon>
        <taxon>Bacteroides</taxon>
    </lineage>
</organism>
<dbReference type="PANTHER" id="PTHR34980">
    <property type="entry name" value="INNER MEMBRANE PROTEIN-RELATED-RELATED"/>
    <property type="match status" value="1"/>
</dbReference>
<dbReference type="RefSeq" id="WP_272720797.1">
    <property type="nucleotide sequence ID" value="NZ_JAQPYS010000079.1"/>
</dbReference>
<reference evidence="2 3" key="1">
    <citation type="submission" date="2023-01" db="EMBL/GenBank/DDBJ databases">
        <title>Exploring GABA producing Bacteroides strains toward improving mental health.</title>
        <authorList>
            <person name="Yousuf B."/>
            <person name="Bouhlel N.E."/>
            <person name="Mottawea W."/>
            <person name="Hammami R."/>
        </authorList>
    </citation>
    <scope>NUCLEOTIDE SEQUENCE [LARGE SCALE GENOMIC DNA]</scope>
    <source>
        <strain evidence="2 3">UO.H1054</strain>
    </source>
</reference>
<sequence>MASKKEILKNITNYTPEEIADAVRSGVVSMYELGKDTEGAFTPLLRKRVKELLEQEIVTIEHNTTEETSEVDNTIIPNCQSQIETLSSEIETTNTLEDNMSNSQAEEQSHVTNTTSKPGMFRNPFSFTGRIRRTEYGLSIIICFFINLLMEVMMSAATESNAAALLVLYLIILIPYCWFLWAQGAKRCHDRGNSGWYQIIPFYGFWMLFAEGEAGINEYGNSPK</sequence>
<feature type="transmembrane region" description="Helical" evidence="1">
    <location>
        <begin position="162"/>
        <end position="181"/>
    </location>
</feature>
<dbReference type="EMBL" id="JAQPYS010000079">
    <property type="protein sequence ID" value="MDC7137466.1"/>
    <property type="molecule type" value="Genomic_DNA"/>
</dbReference>
<protein>
    <submittedName>
        <fullName evidence="2">DUF805 domain-containing protein</fullName>
    </submittedName>
</protein>
<keyword evidence="1" id="KW-0472">Membrane</keyword>
<comment type="caution">
    <text evidence="2">The sequence shown here is derived from an EMBL/GenBank/DDBJ whole genome shotgun (WGS) entry which is preliminary data.</text>
</comment>
<dbReference type="Pfam" id="PF05656">
    <property type="entry name" value="DUF805"/>
    <property type="match status" value="1"/>
</dbReference>
<dbReference type="InterPro" id="IPR008523">
    <property type="entry name" value="DUF805"/>
</dbReference>
<feature type="transmembrane region" description="Helical" evidence="1">
    <location>
        <begin position="136"/>
        <end position="156"/>
    </location>
</feature>
<name>A0ABT5HBX9_9BACE</name>
<dbReference type="Proteomes" id="UP001215398">
    <property type="component" value="Unassembled WGS sequence"/>
</dbReference>
<evidence type="ECO:0000313" key="2">
    <source>
        <dbReference type="EMBL" id="MDC7137466.1"/>
    </source>
</evidence>
<keyword evidence="3" id="KW-1185">Reference proteome</keyword>